<evidence type="ECO:0000256" key="3">
    <source>
        <dbReference type="ARBA" id="ARBA00082904"/>
    </source>
</evidence>
<dbReference type="InterPro" id="IPR050910">
    <property type="entry name" value="JMJD6_ArgDemeth/LysHydrox"/>
</dbReference>
<dbReference type="AlphaFoldDB" id="A0A0R3U463"/>
<protein>
    <recommendedName>
        <fullName evidence="3">Jumonji domain-containing protein 4</fullName>
    </recommendedName>
</protein>
<comment type="similarity">
    <text evidence="1">Belongs to the JMJD6 family.</text>
</comment>
<dbReference type="OrthoDB" id="10264738at2759"/>
<sequence>HSNGLSRRKKFQDFYTLPEYFSSDWLNEFSDFRMDCDDDFRFVYIGPKHTWTPLHSDVYCSYSWSANIVGKKRWWLLPPGEEKKLKGFSCGSPLPDLRDQTLASPGEKHSDLPRCYVFDQQPGEISFVPSGWYHQVVNMATQKHALRVSCNAVKCTDCVSINNNWLNACNIGLVWQHLQSQLKEVKRSCADVQSTPGWDEACQECLKAWEGWDFAEFFLLLKYIIISRWLFLTPEEVRQRLPRTTVSTSPDTKITFSQLETQVDTLFSETAEADKALLDWLIAESWSDDVWKRCLISGDSVQGVRQHDLIEAARTMKSMLGNEDVRRLSLHTRGPAAWIWKDWPVFTQS</sequence>
<keyword evidence="6" id="KW-1185">Reference proteome</keyword>
<evidence type="ECO:0000259" key="4">
    <source>
        <dbReference type="PROSITE" id="PS51184"/>
    </source>
</evidence>
<dbReference type="GO" id="GO:0016706">
    <property type="term" value="F:2-oxoglutarate-dependent dioxygenase activity"/>
    <property type="evidence" value="ECO:0007669"/>
    <property type="project" value="TreeGrafter"/>
</dbReference>
<dbReference type="STRING" id="53468.A0A0R3U463"/>
<dbReference type="GO" id="GO:0005634">
    <property type="term" value="C:nucleus"/>
    <property type="evidence" value="ECO:0007669"/>
    <property type="project" value="TreeGrafter"/>
</dbReference>
<dbReference type="PANTHER" id="PTHR12480:SF6">
    <property type="entry name" value="2-OXOGLUTARATE AND IRON-DEPENDENT OXYGENASE JMJD4"/>
    <property type="match status" value="1"/>
</dbReference>
<dbReference type="EMBL" id="UXSR01000177">
    <property type="protein sequence ID" value="VDD75415.1"/>
    <property type="molecule type" value="Genomic_DNA"/>
</dbReference>
<evidence type="ECO:0000313" key="6">
    <source>
        <dbReference type="Proteomes" id="UP000267029"/>
    </source>
</evidence>
<dbReference type="GO" id="GO:0045905">
    <property type="term" value="P:positive regulation of translational termination"/>
    <property type="evidence" value="ECO:0007669"/>
    <property type="project" value="TreeGrafter"/>
</dbReference>
<evidence type="ECO:0000313" key="5">
    <source>
        <dbReference type="EMBL" id="VDD75415.1"/>
    </source>
</evidence>
<dbReference type="Gene3D" id="2.60.120.650">
    <property type="entry name" value="Cupin"/>
    <property type="match status" value="1"/>
</dbReference>
<feature type="domain" description="JmjC" evidence="4">
    <location>
        <begin position="6"/>
        <end position="182"/>
    </location>
</feature>
<reference evidence="5 6" key="1">
    <citation type="submission" date="2018-10" db="EMBL/GenBank/DDBJ databases">
        <authorList>
            <consortium name="Pathogen Informatics"/>
        </authorList>
    </citation>
    <scope>NUCLEOTIDE SEQUENCE [LARGE SCALE GENOMIC DNA]</scope>
</reference>
<comment type="catalytic activity">
    <reaction evidence="2">
        <text>L-lysyl-[protein] + 2-oxoglutarate + O2 = 4-hydroxy-L-lysyl-[protein] + succinate + CO2</text>
        <dbReference type="Rhea" id="RHEA:57156"/>
        <dbReference type="Rhea" id="RHEA-COMP:9752"/>
        <dbReference type="Rhea" id="RHEA-COMP:15084"/>
        <dbReference type="ChEBI" id="CHEBI:15379"/>
        <dbReference type="ChEBI" id="CHEBI:16526"/>
        <dbReference type="ChEBI" id="CHEBI:16810"/>
        <dbReference type="ChEBI" id="CHEBI:29969"/>
        <dbReference type="ChEBI" id="CHEBI:30031"/>
        <dbReference type="ChEBI" id="CHEBI:141495"/>
    </reaction>
</comment>
<gene>
    <name evidence="5" type="ORF">MCOS_LOCUS1418</name>
</gene>
<accession>A0A0R3U463</accession>
<dbReference type="PANTHER" id="PTHR12480">
    <property type="entry name" value="ARGININE DEMETHYLASE AND LYSYL-HYDROXYLASE JMJD"/>
    <property type="match status" value="1"/>
</dbReference>
<dbReference type="InterPro" id="IPR003347">
    <property type="entry name" value="JmjC_dom"/>
</dbReference>
<evidence type="ECO:0000256" key="2">
    <source>
        <dbReference type="ARBA" id="ARBA00047762"/>
    </source>
</evidence>
<dbReference type="GO" id="GO:0005737">
    <property type="term" value="C:cytoplasm"/>
    <property type="evidence" value="ECO:0007669"/>
    <property type="project" value="TreeGrafter"/>
</dbReference>
<name>A0A0R3U463_MESCO</name>
<feature type="non-terminal residue" evidence="5">
    <location>
        <position position="1"/>
    </location>
</feature>
<dbReference type="Pfam" id="PF02373">
    <property type="entry name" value="JmjC"/>
    <property type="match status" value="1"/>
</dbReference>
<dbReference type="Proteomes" id="UP000267029">
    <property type="component" value="Unassembled WGS sequence"/>
</dbReference>
<organism evidence="5 6">
    <name type="scientific">Mesocestoides corti</name>
    <name type="common">Flatworm</name>
    <dbReference type="NCBI Taxonomy" id="53468"/>
    <lineage>
        <taxon>Eukaryota</taxon>
        <taxon>Metazoa</taxon>
        <taxon>Spiralia</taxon>
        <taxon>Lophotrochozoa</taxon>
        <taxon>Platyhelminthes</taxon>
        <taxon>Cestoda</taxon>
        <taxon>Eucestoda</taxon>
        <taxon>Cyclophyllidea</taxon>
        <taxon>Mesocestoididae</taxon>
        <taxon>Mesocestoides</taxon>
    </lineage>
</organism>
<dbReference type="PROSITE" id="PS51184">
    <property type="entry name" value="JMJC"/>
    <property type="match status" value="1"/>
</dbReference>
<proteinExistence type="inferred from homology"/>
<dbReference type="SUPFAM" id="SSF51197">
    <property type="entry name" value="Clavaminate synthase-like"/>
    <property type="match status" value="1"/>
</dbReference>
<dbReference type="GO" id="GO:0043565">
    <property type="term" value="F:sequence-specific DNA binding"/>
    <property type="evidence" value="ECO:0007669"/>
    <property type="project" value="TreeGrafter"/>
</dbReference>
<evidence type="ECO:0000256" key="1">
    <source>
        <dbReference type="ARBA" id="ARBA00038068"/>
    </source>
</evidence>
<dbReference type="SMART" id="SM00558">
    <property type="entry name" value="JmjC"/>
    <property type="match status" value="1"/>
</dbReference>